<keyword evidence="2" id="KW-1185">Reference proteome</keyword>
<sequence>MGTPENLIPGSHVWVQDPELAWIDGQVQEIRGDEADILLTRTGEKVVSELCKLFPKDEDAPEEGLDDMTKLSYFHEPGVLHNLATRFTLNKIYTYTGNILIAINPFQRLDYLDDLATMEKYKGLNIGELSPHVFAIADGAYRAMIEDRRNNSILVSGESGAGKTETTKMIMRYLAFLGGHANAERSIEQQVLESNPVLEAFGNAKTVRNNNSSRFGKFMEIQFDNHGRISGAAIRTYLLERSRVCQISDPERNYHCFYHLCAAPTEEKERYKLGDPSSFHYLNQSNCYKLDNTDDHQEYLATRKAMSVVGITEEEQDSIFRIIAAILHLGNIEFTSQDDANESAEVKAGESKHHLETTTELLMCDREMLEDVLCRRLMITPEETIKKSLDPEGAAINRDGLAKTIYSRLFDWLVAKINVTIGQDPSSQFFIGVLDIYGFESFQNNSFEQFCINYTNEKLQQHFNHNIFKTEQEDYKKEDIDWSYVEFIDNQDVLELIEKKPGGIIALLDEACMFPKSTHETFSEKLFQSFKSHKRFFKPKKTRSDFTIVHYAGEVQYQSELFIDKNKDYIVPEHQELLSSSRCSFLAALFPPISEEAMKSSKFSSIGSRFKQQVQQLMEILNSTEPHYIRCIKPNDELRPHLFENVNVLQQLRSGGVLEAIQIKCAGYPTRKTFFEFLKRFAILAPEVLYKVSDEREATKRILEKLVLEGYQIGKTKVFLRAGHMAELDSLRLKLQSKFAVMIQGRWKARNIRKEYVELRNASVNVQSRWKGKLASKLFERMKKEVAATKIQKNARSYLCRMSYAKLRASCLVLQCYLRAMHARNVFEQRKRTNASITIQSNWRRHRDQSYFQQLKRTSILMQNKRRQKVVQTLPAETIPEDDDTSVECLLQQKERLQKRVDELTSSLQAEQLARAELKEAQNAEIERLHISLSAMRAKVDEATALLFNERGIAQKIIEDARQLMTPVRDSVHDAELIKTLNDELERLKDLSEKEKERGDEYERKYNKLQDLLHGKSKKLQETERRLDLLKDHVNRMFSSISAQVSELKSSISDHDDGGPPFTRSSSSDSDFTFQAPVSSTEVYTSFHPNRMQMTVQDVSDSDNAGPGKWENEKERAFDDYF</sequence>
<evidence type="ECO:0000313" key="2">
    <source>
        <dbReference type="Proteomes" id="UP001057402"/>
    </source>
</evidence>
<name>A0ACB9NTX4_9MYRT</name>
<accession>A0ACB9NTX4</accession>
<dbReference type="Proteomes" id="UP001057402">
    <property type="component" value="Chromosome 7"/>
</dbReference>
<proteinExistence type="predicted"/>
<dbReference type="EMBL" id="CM042886">
    <property type="protein sequence ID" value="KAI4340198.1"/>
    <property type="molecule type" value="Genomic_DNA"/>
</dbReference>
<organism evidence="1 2">
    <name type="scientific">Melastoma candidum</name>
    <dbReference type="NCBI Taxonomy" id="119954"/>
    <lineage>
        <taxon>Eukaryota</taxon>
        <taxon>Viridiplantae</taxon>
        <taxon>Streptophyta</taxon>
        <taxon>Embryophyta</taxon>
        <taxon>Tracheophyta</taxon>
        <taxon>Spermatophyta</taxon>
        <taxon>Magnoliopsida</taxon>
        <taxon>eudicotyledons</taxon>
        <taxon>Gunneridae</taxon>
        <taxon>Pentapetalae</taxon>
        <taxon>rosids</taxon>
        <taxon>malvids</taxon>
        <taxon>Myrtales</taxon>
        <taxon>Melastomataceae</taxon>
        <taxon>Melastomatoideae</taxon>
        <taxon>Melastomateae</taxon>
        <taxon>Melastoma</taxon>
    </lineage>
</organism>
<protein>
    <submittedName>
        <fullName evidence="1">Uncharacterized protein</fullName>
    </submittedName>
</protein>
<reference evidence="2" key="1">
    <citation type="journal article" date="2023" name="Front. Plant Sci.">
        <title>Chromosomal-level genome assembly of Melastoma candidum provides insights into trichome evolution.</title>
        <authorList>
            <person name="Zhong Y."/>
            <person name="Wu W."/>
            <person name="Sun C."/>
            <person name="Zou P."/>
            <person name="Liu Y."/>
            <person name="Dai S."/>
            <person name="Zhou R."/>
        </authorList>
    </citation>
    <scope>NUCLEOTIDE SEQUENCE [LARGE SCALE GENOMIC DNA]</scope>
</reference>
<comment type="caution">
    <text evidence="1">The sequence shown here is derived from an EMBL/GenBank/DDBJ whole genome shotgun (WGS) entry which is preliminary data.</text>
</comment>
<evidence type="ECO:0000313" key="1">
    <source>
        <dbReference type="EMBL" id="KAI4340198.1"/>
    </source>
</evidence>
<gene>
    <name evidence="1" type="ORF">MLD38_025060</name>
</gene>